<dbReference type="OrthoDB" id="10572712at2759"/>
<gene>
    <name evidence="2" type="ORF">P167DRAFT_574375</name>
</gene>
<organism evidence="2 3">
    <name type="scientific">Morchella conica CCBAS932</name>
    <dbReference type="NCBI Taxonomy" id="1392247"/>
    <lineage>
        <taxon>Eukaryota</taxon>
        <taxon>Fungi</taxon>
        <taxon>Dikarya</taxon>
        <taxon>Ascomycota</taxon>
        <taxon>Pezizomycotina</taxon>
        <taxon>Pezizomycetes</taxon>
        <taxon>Pezizales</taxon>
        <taxon>Morchellaceae</taxon>
        <taxon>Morchella</taxon>
    </lineage>
</organism>
<dbReference type="AlphaFoldDB" id="A0A3N4KPG3"/>
<protein>
    <submittedName>
        <fullName evidence="2">Uncharacterized protein</fullName>
    </submittedName>
</protein>
<feature type="region of interest" description="Disordered" evidence="1">
    <location>
        <begin position="134"/>
        <end position="158"/>
    </location>
</feature>
<evidence type="ECO:0000313" key="2">
    <source>
        <dbReference type="EMBL" id="RPB12336.1"/>
    </source>
</evidence>
<dbReference type="Proteomes" id="UP000277580">
    <property type="component" value="Unassembled WGS sequence"/>
</dbReference>
<accession>A0A3N4KPG3</accession>
<reference evidence="2 3" key="1">
    <citation type="journal article" date="2018" name="Nat. Ecol. Evol.">
        <title>Pezizomycetes genomes reveal the molecular basis of ectomycorrhizal truffle lifestyle.</title>
        <authorList>
            <person name="Murat C."/>
            <person name="Payen T."/>
            <person name="Noel B."/>
            <person name="Kuo A."/>
            <person name="Morin E."/>
            <person name="Chen J."/>
            <person name="Kohler A."/>
            <person name="Krizsan K."/>
            <person name="Balestrini R."/>
            <person name="Da Silva C."/>
            <person name="Montanini B."/>
            <person name="Hainaut M."/>
            <person name="Levati E."/>
            <person name="Barry K.W."/>
            <person name="Belfiori B."/>
            <person name="Cichocki N."/>
            <person name="Clum A."/>
            <person name="Dockter R.B."/>
            <person name="Fauchery L."/>
            <person name="Guy J."/>
            <person name="Iotti M."/>
            <person name="Le Tacon F."/>
            <person name="Lindquist E.A."/>
            <person name="Lipzen A."/>
            <person name="Malagnac F."/>
            <person name="Mello A."/>
            <person name="Molinier V."/>
            <person name="Miyauchi S."/>
            <person name="Poulain J."/>
            <person name="Riccioni C."/>
            <person name="Rubini A."/>
            <person name="Sitrit Y."/>
            <person name="Splivallo R."/>
            <person name="Traeger S."/>
            <person name="Wang M."/>
            <person name="Zifcakova L."/>
            <person name="Wipf D."/>
            <person name="Zambonelli A."/>
            <person name="Paolocci F."/>
            <person name="Nowrousian M."/>
            <person name="Ottonello S."/>
            <person name="Baldrian P."/>
            <person name="Spatafora J.W."/>
            <person name="Henrissat B."/>
            <person name="Nagy L.G."/>
            <person name="Aury J.M."/>
            <person name="Wincker P."/>
            <person name="Grigoriev I.V."/>
            <person name="Bonfante P."/>
            <person name="Martin F.M."/>
        </authorList>
    </citation>
    <scope>NUCLEOTIDE SEQUENCE [LARGE SCALE GENOMIC DNA]</scope>
    <source>
        <strain evidence="2 3">CCBAS932</strain>
    </source>
</reference>
<dbReference type="EMBL" id="ML119129">
    <property type="protein sequence ID" value="RPB12336.1"/>
    <property type="molecule type" value="Genomic_DNA"/>
</dbReference>
<evidence type="ECO:0000256" key="1">
    <source>
        <dbReference type="SAM" id="MobiDB-lite"/>
    </source>
</evidence>
<dbReference type="InParanoid" id="A0A3N4KPG3"/>
<evidence type="ECO:0000313" key="3">
    <source>
        <dbReference type="Proteomes" id="UP000277580"/>
    </source>
</evidence>
<keyword evidence="3" id="KW-1185">Reference proteome</keyword>
<sequence>MSDYIGPDAYAALRDYLHHAKEISDDLGRLRAEILHFVALKLEIFEKYPELLPRNRRSLQREWVKRGGYLYNVAKMYIAVSERLGVLRRREGRMLRARLQCIQLERNMRREITMEAEAAEEMRLEKMEMARNEWKWTQHGKNEKKGENQEGNKKEGEN</sequence>
<proteinExistence type="predicted"/>
<name>A0A3N4KPG3_9PEZI</name>